<name>A0ABT6PYB6_9PROT</name>
<keyword evidence="2 7" id="KW-0540">Nuclease</keyword>
<evidence type="ECO:0000256" key="1">
    <source>
        <dbReference type="ARBA" id="ARBA00010875"/>
    </source>
</evidence>
<dbReference type="PROSITE" id="PS01306">
    <property type="entry name" value="UPF0054"/>
    <property type="match status" value="1"/>
</dbReference>
<evidence type="ECO:0000256" key="3">
    <source>
        <dbReference type="ARBA" id="ARBA00022723"/>
    </source>
</evidence>
<dbReference type="InterPro" id="IPR002036">
    <property type="entry name" value="YbeY"/>
</dbReference>
<evidence type="ECO:0000313" key="9">
    <source>
        <dbReference type="Proteomes" id="UP001431634"/>
    </source>
</evidence>
<keyword evidence="6 7" id="KW-0862">Zinc</keyword>
<evidence type="ECO:0000256" key="5">
    <source>
        <dbReference type="ARBA" id="ARBA00022801"/>
    </source>
</evidence>
<keyword evidence="3 7" id="KW-0479">Metal-binding</keyword>
<keyword evidence="4 7" id="KW-0255">Endonuclease</keyword>
<dbReference type="Pfam" id="PF02130">
    <property type="entry name" value="YbeY"/>
    <property type="match status" value="1"/>
</dbReference>
<dbReference type="PANTHER" id="PTHR46986">
    <property type="entry name" value="ENDORIBONUCLEASE YBEY, CHLOROPLASTIC"/>
    <property type="match status" value="1"/>
</dbReference>
<dbReference type="InterPro" id="IPR023091">
    <property type="entry name" value="MetalPrtase_cat_dom_sf_prd"/>
</dbReference>
<protein>
    <recommendedName>
        <fullName evidence="7">Endoribonuclease YbeY</fullName>
        <ecNumber evidence="7">3.1.-.-</ecNumber>
    </recommendedName>
</protein>
<organism evidence="8 9">
    <name type="scientific">Commensalibacter oyaizuii</name>
    <dbReference type="NCBI Taxonomy" id="3043873"/>
    <lineage>
        <taxon>Bacteria</taxon>
        <taxon>Pseudomonadati</taxon>
        <taxon>Pseudomonadota</taxon>
        <taxon>Alphaproteobacteria</taxon>
        <taxon>Acetobacterales</taxon>
        <taxon>Acetobacteraceae</taxon>
    </lineage>
</organism>
<dbReference type="PANTHER" id="PTHR46986:SF1">
    <property type="entry name" value="ENDORIBONUCLEASE YBEY, CHLOROPLASTIC"/>
    <property type="match status" value="1"/>
</dbReference>
<proteinExistence type="inferred from homology"/>
<dbReference type="RefSeq" id="WP_281447023.1">
    <property type="nucleotide sequence ID" value="NZ_JASBAO010000001.1"/>
</dbReference>
<evidence type="ECO:0000256" key="6">
    <source>
        <dbReference type="ARBA" id="ARBA00022833"/>
    </source>
</evidence>
<evidence type="ECO:0000313" key="8">
    <source>
        <dbReference type="EMBL" id="MDI2089850.1"/>
    </source>
</evidence>
<gene>
    <name evidence="7 8" type="primary">ybeY</name>
    <name evidence="8" type="ORF">QJV27_00410</name>
</gene>
<comment type="subcellular location">
    <subcellularLocation>
        <location evidence="7">Cytoplasm</location>
    </subcellularLocation>
</comment>
<dbReference type="EC" id="3.1.-.-" evidence="7"/>
<dbReference type="SUPFAM" id="SSF55486">
    <property type="entry name" value="Metalloproteases ('zincins'), catalytic domain"/>
    <property type="match status" value="1"/>
</dbReference>
<dbReference type="EMBL" id="JASBAO010000001">
    <property type="protein sequence ID" value="MDI2089850.1"/>
    <property type="molecule type" value="Genomic_DNA"/>
</dbReference>
<dbReference type="NCBIfam" id="TIGR00043">
    <property type="entry name" value="rRNA maturation RNase YbeY"/>
    <property type="match status" value="1"/>
</dbReference>
<keyword evidence="5 7" id="KW-0378">Hydrolase</keyword>
<evidence type="ECO:0000256" key="4">
    <source>
        <dbReference type="ARBA" id="ARBA00022759"/>
    </source>
</evidence>
<sequence>MACYNIPAKADKTYRFQIRYDLTYKIIIQDKGWGKILPTLSQLLFRIHQIIPISDDTTLCFDNDHQVKKLNGQFRGKYKPTNVLTFEMPGGIVNGGDIIFALQTIEKEAKQNCRPLPHHLAHLIIHGLLHLQGYDHLYVNDAKEMEMKEAQLLHKLGIPNPWKHNSVRSI</sequence>
<feature type="binding site" evidence="7">
    <location>
        <position position="130"/>
    </location>
    <ligand>
        <name>Zn(2+)</name>
        <dbReference type="ChEBI" id="CHEBI:29105"/>
        <note>catalytic</note>
    </ligand>
</feature>
<keyword evidence="9" id="KW-1185">Reference proteome</keyword>
<reference evidence="8" key="1">
    <citation type="submission" date="2023-05" db="EMBL/GenBank/DDBJ databases">
        <title>Whole genome sequence of Commensalibacter sp.</title>
        <authorList>
            <person name="Charoenyingcharoen P."/>
            <person name="Yukphan P."/>
        </authorList>
    </citation>
    <scope>NUCLEOTIDE SEQUENCE</scope>
    <source>
        <strain evidence="8">TBRC 16381</strain>
    </source>
</reference>
<keyword evidence="7" id="KW-0690">Ribosome biogenesis</keyword>
<evidence type="ECO:0000256" key="7">
    <source>
        <dbReference type="HAMAP-Rule" id="MF_00009"/>
    </source>
</evidence>
<comment type="cofactor">
    <cofactor evidence="7">
        <name>Zn(2+)</name>
        <dbReference type="ChEBI" id="CHEBI:29105"/>
    </cofactor>
    <text evidence="7">Binds 1 zinc ion.</text>
</comment>
<dbReference type="HAMAP" id="MF_00009">
    <property type="entry name" value="Endoribonucl_YbeY"/>
    <property type="match status" value="1"/>
</dbReference>
<comment type="similarity">
    <text evidence="1 7">Belongs to the endoribonuclease YbeY family.</text>
</comment>
<dbReference type="InterPro" id="IPR020549">
    <property type="entry name" value="YbeY_CS"/>
</dbReference>
<comment type="function">
    <text evidence="7">Single strand-specific metallo-endoribonuclease involved in late-stage 70S ribosome quality control and in maturation of the 3' terminus of the 16S rRNA.</text>
</comment>
<dbReference type="Gene3D" id="3.40.390.30">
    <property type="entry name" value="Metalloproteases ('zincins'), catalytic domain"/>
    <property type="match status" value="1"/>
</dbReference>
<accession>A0ABT6PYB6</accession>
<dbReference type="Proteomes" id="UP001431634">
    <property type="component" value="Unassembled WGS sequence"/>
</dbReference>
<feature type="binding site" evidence="7">
    <location>
        <position position="136"/>
    </location>
    <ligand>
        <name>Zn(2+)</name>
        <dbReference type="ChEBI" id="CHEBI:29105"/>
        <note>catalytic</note>
    </ligand>
</feature>
<keyword evidence="7" id="KW-0963">Cytoplasm</keyword>
<comment type="caution">
    <text evidence="8">The sequence shown here is derived from an EMBL/GenBank/DDBJ whole genome shotgun (WGS) entry which is preliminary data.</text>
</comment>
<keyword evidence="7" id="KW-0698">rRNA processing</keyword>
<feature type="binding site" evidence="7">
    <location>
        <position position="126"/>
    </location>
    <ligand>
        <name>Zn(2+)</name>
        <dbReference type="ChEBI" id="CHEBI:29105"/>
        <note>catalytic</note>
    </ligand>
</feature>
<evidence type="ECO:0000256" key="2">
    <source>
        <dbReference type="ARBA" id="ARBA00022722"/>
    </source>
</evidence>